<keyword evidence="1 5" id="KW-0489">Methyltransferase</keyword>
<dbReference type="Pfam" id="PF01596">
    <property type="entry name" value="Methyltransf_3"/>
    <property type="match status" value="1"/>
</dbReference>
<keyword evidence="4" id="KW-1133">Transmembrane helix</keyword>
<organism evidence="5 6">
    <name type="scientific">Capnocytophaga ochracea F0287</name>
    <dbReference type="NCBI Taxonomy" id="873517"/>
    <lineage>
        <taxon>Bacteria</taxon>
        <taxon>Pseudomonadati</taxon>
        <taxon>Bacteroidota</taxon>
        <taxon>Flavobacteriia</taxon>
        <taxon>Flavobacteriales</taxon>
        <taxon>Flavobacteriaceae</taxon>
        <taxon>Capnocytophaga</taxon>
    </lineage>
</organism>
<dbReference type="GO" id="GO:0008171">
    <property type="term" value="F:O-methyltransferase activity"/>
    <property type="evidence" value="ECO:0007669"/>
    <property type="project" value="InterPro"/>
</dbReference>
<feature type="transmembrane region" description="Helical" evidence="4">
    <location>
        <begin position="7"/>
        <end position="24"/>
    </location>
</feature>
<dbReference type="InterPro" id="IPR002935">
    <property type="entry name" value="SAM_O-MeTrfase"/>
</dbReference>
<dbReference type="CDD" id="cd02440">
    <property type="entry name" value="AdoMet_MTases"/>
    <property type="match status" value="1"/>
</dbReference>
<dbReference type="GO" id="GO:0008757">
    <property type="term" value="F:S-adenosylmethionine-dependent methyltransferase activity"/>
    <property type="evidence" value="ECO:0007669"/>
    <property type="project" value="TreeGrafter"/>
</dbReference>
<keyword evidence="4" id="KW-0812">Transmembrane</keyword>
<dbReference type="Proteomes" id="UP000005391">
    <property type="component" value="Unassembled WGS sequence"/>
</dbReference>
<dbReference type="eggNOG" id="COG4122">
    <property type="taxonomic scope" value="Bacteria"/>
</dbReference>
<dbReference type="EMBL" id="AEOH01000019">
    <property type="protein sequence ID" value="EFS98046.1"/>
    <property type="molecule type" value="Genomic_DNA"/>
</dbReference>
<dbReference type="GO" id="GO:0032259">
    <property type="term" value="P:methylation"/>
    <property type="evidence" value="ECO:0007669"/>
    <property type="project" value="UniProtKB-KW"/>
</dbReference>
<evidence type="ECO:0000313" key="5">
    <source>
        <dbReference type="EMBL" id="EFS98046.1"/>
    </source>
</evidence>
<dbReference type="HOGENOM" id="CLU_067676_4_0_10"/>
<evidence type="ECO:0000256" key="2">
    <source>
        <dbReference type="ARBA" id="ARBA00022679"/>
    </source>
</evidence>
<dbReference type="PANTHER" id="PTHR10509">
    <property type="entry name" value="O-METHYLTRANSFERASE-RELATED"/>
    <property type="match status" value="1"/>
</dbReference>
<dbReference type="SUPFAM" id="SSF53335">
    <property type="entry name" value="S-adenosyl-L-methionine-dependent methyltransferases"/>
    <property type="match status" value="1"/>
</dbReference>
<keyword evidence="4" id="KW-0472">Membrane</keyword>
<dbReference type="InterPro" id="IPR029063">
    <property type="entry name" value="SAM-dependent_MTases_sf"/>
</dbReference>
<evidence type="ECO:0000256" key="1">
    <source>
        <dbReference type="ARBA" id="ARBA00022603"/>
    </source>
</evidence>
<dbReference type="InterPro" id="IPR050362">
    <property type="entry name" value="Cation-dep_OMT"/>
</dbReference>
<keyword evidence="3" id="KW-0949">S-adenosyl-L-methionine</keyword>
<evidence type="ECO:0000313" key="6">
    <source>
        <dbReference type="Proteomes" id="UP000005391"/>
    </source>
</evidence>
<dbReference type="PROSITE" id="PS51682">
    <property type="entry name" value="SAM_OMT_I"/>
    <property type="match status" value="1"/>
</dbReference>
<comment type="caution">
    <text evidence="5">The sequence shown here is derived from an EMBL/GenBank/DDBJ whole genome shotgun (WGS) entry which is preliminary data.</text>
</comment>
<accession>E4MQR2</accession>
<dbReference type="Gene3D" id="3.40.50.150">
    <property type="entry name" value="Vaccinia Virus protein VP39"/>
    <property type="match status" value="1"/>
</dbReference>
<reference evidence="5 6" key="1">
    <citation type="submission" date="2010-10" db="EMBL/GenBank/DDBJ databases">
        <authorList>
            <person name="Muzny D."/>
            <person name="Qin X."/>
            <person name="Deng J."/>
            <person name="Jiang H."/>
            <person name="Liu Y."/>
            <person name="Qu J."/>
            <person name="Song X.-Z."/>
            <person name="Zhang L."/>
            <person name="Thornton R."/>
            <person name="Coyle M."/>
            <person name="Francisco L."/>
            <person name="Jackson L."/>
            <person name="Javaid M."/>
            <person name="Korchina V."/>
            <person name="Kovar C."/>
            <person name="Mata R."/>
            <person name="Mathew T."/>
            <person name="Ngo R."/>
            <person name="Nguyen L."/>
            <person name="Nguyen N."/>
            <person name="Okwuonu G."/>
            <person name="Ongeri F."/>
            <person name="Pham C."/>
            <person name="Simmons D."/>
            <person name="Wilczek-Boney K."/>
            <person name="Hale W."/>
            <person name="Jakkamsetti A."/>
            <person name="Pham P."/>
            <person name="Ruth R."/>
            <person name="San Lucas F."/>
            <person name="Warren J."/>
            <person name="Zhang J."/>
            <person name="Zhao Z."/>
            <person name="Zhou C."/>
            <person name="Zhu D."/>
            <person name="Lee S."/>
            <person name="Bess C."/>
            <person name="Blankenburg K."/>
            <person name="Forbes L."/>
            <person name="Fu Q."/>
            <person name="Gubbala S."/>
            <person name="Hirani K."/>
            <person name="Jayaseelan J.C."/>
            <person name="Lara F."/>
            <person name="Munidasa M."/>
            <person name="Palculict T."/>
            <person name="Patil S."/>
            <person name="Pu L.-L."/>
            <person name="Saada N."/>
            <person name="Tang L."/>
            <person name="Weissenberger G."/>
            <person name="Zhu Y."/>
            <person name="Hemphill L."/>
            <person name="Shang Y."/>
            <person name="Youmans B."/>
            <person name="Ayvaz T."/>
            <person name="Ross M."/>
            <person name="Santibanez J."/>
            <person name="Aqrawi P."/>
            <person name="Gross S."/>
            <person name="Joshi V."/>
            <person name="Fowler G."/>
            <person name="Nazareth L."/>
            <person name="Reid J."/>
            <person name="Worley K."/>
            <person name="Petrosino J."/>
            <person name="Highlander S."/>
            <person name="Gibbs R."/>
        </authorList>
    </citation>
    <scope>NUCLEOTIDE SEQUENCE [LARGE SCALE GENOMIC DNA]</scope>
    <source>
        <strain evidence="5 6">F0287</strain>
    </source>
</reference>
<gene>
    <name evidence="5" type="primary">mdmC</name>
    <name evidence="5" type="ORF">HMPREF1977_0722</name>
</gene>
<dbReference type="EC" id="2.1.1.-" evidence="5"/>
<protein>
    <submittedName>
        <fullName evidence="5">O-methyltransferase</fullName>
        <ecNumber evidence="5">2.1.1.-</ecNumber>
    </submittedName>
</protein>
<dbReference type="PANTHER" id="PTHR10509:SF14">
    <property type="entry name" value="CAFFEOYL-COA O-METHYLTRANSFERASE 3-RELATED"/>
    <property type="match status" value="1"/>
</dbReference>
<evidence type="ECO:0000256" key="4">
    <source>
        <dbReference type="SAM" id="Phobius"/>
    </source>
</evidence>
<keyword evidence="2 5" id="KW-0808">Transferase</keyword>
<name>E4MQR2_CAPOC</name>
<proteinExistence type="predicted"/>
<sequence length="256" mass="29553">MEIKSTLPRFFYISINLLYLWLLWQRYSFFEYYCYLCQKNILPMHFLSEDLENYACEHTDNEPPLLQELSRRTHLTVLQPRMISGHLQGRFLSLLSKLIQPKTILEIGTYTGYATLCLAEGLAVDGVLHTIDIKEELTDLQREFFDRSGYGAQIVQHLGKATDIIPTLSTTFDLVFIDADKQNYAHYFDLVIEKMNSGGVILSDNVLWSGKVVQEVKPSDKHTQALMAYNQKLKEDPRIETVLLPIRDGITISRVK</sequence>
<evidence type="ECO:0000256" key="3">
    <source>
        <dbReference type="ARBA" id="ARBA00022691"/>
    </source>
</evidence>
<dbReference type="AlphaFoldDB" id="E4MQR2"/>